<name>A0A0A8ZIL3_ARUDO</name>
<reference evidence="2" key="1">
    <citation type="submission" date="2014-09" db="EMBL/GenBank/DDBJ databases">
        <authorList>
            <person name="Magalhaes I.L.F."/>
            <person name="Oliveira U."/>
            <person name="Santos F.R."/>
            <person name="Vidigal T.H.D.A."/>
            <person name="Brescovit A.D."/>
            <person name="Santos A.J."/>
        </authorList>
    </citation>
    <scope>NUCLEOTIDE SEQUENCE</scope>
    <source>
        <tissue evidence="2">Shoot tissue taken approximately 20 cm above the soil surface</tissue>
    </source>
</reference>
<protein>
    <submittedName>
        <fullName evidence="2">Uncharacterized protein</fullName>
    </submittedName>
</protein>
<feature type="region of interest" description="Disordered" evidence="1">
    <location>
        <begin position="35"/>
        <end position="56"/>
    </location>
</feature>
<organism evidence="2">
    <name type="scientific">Arundo donax</name>
    <name type="common">Giant reed</name>
    <name type="synonym">Donax arundinaceus</name>
    <dbReference type="NCBI Taxonomy" id="35708"/>
    <lineage>
        <taxon>Eukaryota</taxon>
        <taxon>Viridiplantae</taxon>
        <taxon>Streptophyta</taxon>
        <taxon>Embryophyta</taxon>
        <taxon>Tracheophyta</taxon>
        <taxon>Spermatophyta</taxon>
        <taxon>Magnoliopsida</taxon>
        <taxon>Liliopsida</taxon>
        <taxon>Poales</taxon>
        <taxon>Poaceae</taxon>
        <taxon>PACMAD clade</taxon>
        <taxon>Arundinoideae</taxon>
        <taxon>Arundineae</taxon>
        <taxon>Arundo</taxon>
    </lineage>
</organism>
<evidence type="ECO:0000256" key="1">
    <source>
        <dbReference type="SAM" id="MobiDB-lite"/>
    </source>
</evidence>
<dbReference type="AlphaFoldDB" id="A0A0A8ZIL3"/>
<sequence>MYLHQIWRKGHGGGAWERPLFRFGGVMLWMSGTAANGKEKTSDVSASRREGKEMSV</sequence>
<dbReference type="EMBL" id="GBRH01260362">
    <property type="protein sequence ID" value="JAD37533.1"/>
    <property type="molecule type" value="Transcribed_RNA"/>
</dbReference>
<feature type="compositionally biased region" description="Basic and acidic residues" evidence="1">
    <location>
        <begin position="37"/>
        <end position="56"/>
    </location>
</feature>
<proteinExistence type="predicted"/>
<reference evidence="2" key="2">
    <citation type="journal article" date="2015" name="Data Brief">
        <title>Shoot transcriptome of the giant reed, Arundo donax.</title>
        <authorList>
            <person name="Barrero R.A."/>
            <person name="Guerrero F.D."/>
            <person name="Moolhuijzen P."/>
            <person name="Goolsby J.A."/>
            <person name="Tidwell J."/>
            <person name="Bellgard S.E."/>
            <person name="Bellgard M.I."/>
        </authorList>
    </citation>
    <scope>NUCLEOTIDE SEQUENCE</scope>
    <source>
        <tissue evidence="2">Shoot tissue taken approximately 20 cm above the soil surface</tissue>
    </source>
</reference>
<evidence type="ECO:0000313" key="2">
    <source>
        <dbReference type="EMBL" id="JAD37533.1"/>
    </source>
</evidence>
<accession>A0A0A8ZIL3</accession>